<keyword evidence="6 10" id="KW-0547">Nucleotide-binding</keyword>
<dbReference type="InterPro" id="IPR036888">
    <property type="entry name" value="DNA_integrity_DisA_N_sf"/>
</dbReference>
<evidence type="ECO:0000256" key="1">
    <source>
        <dbReference type="ARBA" id="ARBA00000877"/>
    </source>
</evidence>
<dbReference type="AlphaFoldDB" id="A0A1X7KR92"/>
<evidence type="ECO:0000313" key="13">
    <source>
        <dbReference type="Proteomes" id="UP000193355"/>
    </source>
</evidence>
<dbReference type="PANTHER" id="PTHR34185">
    <property type="entry name" value="DIADENYLATE CYCLASE"/>
    <property type="match status" value="1"/>
</dbReference>
<dbReference type="NCBIfam" id="TIGR00159">
    <property type="entry name" value="diadenylate cyclase CdaA"/>
    <property type="match status" value="1"/>
</dbReference>
<protein>
    <recommendedName>
        <fullName evidence="10">Diadenylate cyclase</fullName>
        <shortName evidence="10">DAC</shortName>
        <ecNumber evidence="10">2.7.7.85</ecNumber>
    </recommendedName>
    <alternativeName>
        <fullName evidence="10">Cyclic-di-AMP synthase</fullName>
        <shortName evidence="10">c-di-AMP synthase</shortName>
    </alternativeName>
</protein>
<dbReference type="Pfam" id="PF02457">
    <property type="entry name" value="DAC"/>
    <property type="match status" value="1"/>
</dbReference>
<keyword evidence="13" id="KW-1185">Reference proteome</keyword>
<evidence type="ECO:0000256" key="7">
    <source>
        <dbReference type="ARBA" id="ARBA00022840"/>
    </source>
</evidence>
<evidence type="ECO:0000256" key="4">
    <source>
        <dbReference type="ARBA" id="ARBA00022692"/>
    </source>
</evidence>
<evidence type="ECO:0000256" key="8">
    <source>
        <dbReference type="ARBA" id="ARBA00022989"/>
    </source>
</evidence>
<sequence>MAEILKHVKWQDIVDILVISFVVYRLLLLLYGTRAMQLVKGLLVIGLLSALARLLELSTISWFMGQILGIMVIAVPIVFQPELRKVLEELGRGNIWKRHKVQKRAESIADEISKALIYMKSQRIGALLVLQRETGLKDFWRTAVILDAAISQELLISLFWINNPLHDGAVILDQSRIIAAGCYLPLTENSELSRWIGTRHRAGLGVTEVSDSISLIVSEERGEVSLAINGHLSRNLKDDQVHKLLVHYFSDEDTSQQSFLDTLREEIKSLGAKEV</sequence>
<dbReference type="STRING" id="561720.SAMN06275492_1346"/>
<dbReference type="RefSeq" id="WP_085545332.1">
    <property type="nucleotide sequence ID" value="NZ_FXBB01000034.1"/>
</dbReference>
<dbReference type="InterPro" id="IPR050338">
    <property type="entry name" value="DisA"/>
</dbReference>
<dbReference type="PIRSF" id="PIRSF004793">
    <property type="entry name" value="UCP004793"/>
    <property type="match status" value="1"/>
</dbReference>
<reference evidence="13" key="1">
    <citation type="submission" date="2017-04" db="EMBL/GenBank/DDBJ databases">
        <authorList>
            <person name="Varghese N."/>
            <person name="Submissions S."/>
        </authorList>
    </citation>
    <scope>NUCLEOTIDE SEQUENCE [LARGE SCALE GENOMIC DNA]</scope>
    <source>
        <strain evidence="13">USBA 82</strain>
    </source>
</reference>
<feature type="domain" description="DAC" evidence="11">
    <location>
        <begin position="80"/>
        <end position="238"/>
    </location>
</feature>
<accession>A0A1X7KR92</accession>
<keyword evidence="5 10" id="KW-0548">Nucleotidyltransferase</keyword>
<keyword evidence="4 10" id="KW-0812">Transmembrane</keyword>
<dbReference type="GO" id="GO:0106408">
    <property type="term" value="F:diadenylate cyclase activity"/>
    <property type="evidence" value="ECO:0007669"/>
    <property type="project" value="UniProtKB-EC"/>
</dbReference>
<dbReference type="PANTHER" id="PTHR34185:SF1">
    <property type="entry name" value="DIADENYLATE CYCLASE"/>
    <property type="match status" value="1"/>
</dbReference>
<feature type="transmembrane region" description="Helical" evidence="10">
    <location>
        <begin position="13"/>
        <end position="31"/>
    </location>
</feature>
<dbReference type="InterPro" id="IPR014046">
    <property type="entry name" value="C-di-AMP_synthase"/>
</dbReference>
<dbReference type="Proteomes" id="UP000193355">
    <property type="component" value="Unassembled WGS sequence"/>
</dbReference>
<dbReference type="GO" id="GO:0005524">
    <property type="term" value="F:ATP binding"/>
    <property type="evidence" value="ECO:0007669"/>
    <property type="project" value="UniProtKB-UniRule"/>
</dbReference>
<keyword evidence="8 10" id="KW-1133">Transmembrane helix</keyword>
<comment type="subunit">
    <text evidence="10">Probably a homodimer.</text>
</comment>
<evidence type="ECO:0000259" key="11">
    <source>
        <dbReference type="PROSITE" id="PS51794"/>
    </source>
</evidence>
<keyword evidence="9 10" id="KW-0472">Membrane</keyword>
<evidence type="ECO:0000256" key="6">
    <source>
        <dbReference type="ARBA" id="ARBA00022741"/>
    </source>
</evidence>
<feature type="transmembrane region" description="Helical" evidence="10">
    <location>
        <begin position="61"/>
        <end position="79"/>
    </location>
</feature>
<comment type="caution">
    <text evidence="10">Lacks conserved residue(s) required for the propagation of feature annotation.</text>
</comment>
<evidence type="ECO:0000256" key="10">
    <source>
        <dbReference type="HAMAP-Rule" id="MF_01499"/>
    </source>
</evidence>
<dbReference type="EMBL" id="FXBB01000034">
    <property type="protein sequence ID" value="SMG43666.1"/>
    <property type="molecule type" value="Genomic_DNA"/>
</dbReference>
<dbReference type="FunFam" id="3.40.1700.10:FF:000002">
    <property type="entry name" value="Diadenylate cyclase"/>
    <property type="match status" value="1"/>
</dbReference>
<dbReference type="OrthoDB" id="9807385at2"/>
<dbReference type="HAMAP" id="MF_01499">
    <property type="entry name" value="DacA"/>
    <property type="match status" value="1"/>
</dbReference>
<evidence type="ECO:0000256" key="5">
    <source>
        <dbReference type="ARBA" id="ARBA00022695"/>
    </source>
</evidence>
<evidence type="ECO:0000256" key="2">
    <source>
        <dbReference type="ARBA" id="ARBA00022475"/>
    </source>
</evidence>
<keyword evidence="3 10" id="KW-0808">Transferase</keyword>
<proteinExistence type="inferred from homology"/>
<evidence type="ECO:0000256" key="3">
    <source>
        <dbReference type="ARBA" id="ARBA00022679"/>
    </source>
</evidence>
<dbReference type="GO" id="GO:0004016">
    <property type="term" value="F:adenylate cyclase activity"/>
    <property type="evidence" value="ECO:0007669"/>
    <property type="project" value="UniProtKB-UniRule"/>
</dbReference>
<comment type="function">
    <text evidence="10">Catalyzes the condensation of 2 ATP molecules into cyclic di-AMP (c-di-AMP), a second messenger used to regulate differing processes in different bacteria.</text>
</comment>
<dbReference type="PROSITE" id="PS51794">
    <property type="entry name" value="DAC"/>
    <property type="match status" value="1"/>
</dbReference>
<gene>
    <name evidence="10" type="primary">dacA</name>
    <name evidence="12" type="ORF">SAMN06275492_1346</name>
</gene>
<comment type="similarity">
    <text evidence="10">Belongs to the adenylate cyclase family. DacA/CdaA subfamily.</text>
</comment>
<evidence type="ECO:0000256" key="9">
    <source>
        <dbReference type="ARBA" id="ARBA00023136"/>
    </source>
</evidence>
<dbReference type="Gene3D" id="3.40.1700.10">
    <property type="entry name" value="DNA integrity scanning protein, DisA, N-terminal domain"/>
    <property type="match status" value="1"/>
</dbReference>
<evidence type="ECO:0000313" key="12">
    <source>
        <dbReference type="EMBL" id="SMG43666.1"/>
    </source>
</evidence>
<dbReference type="InterPro" id="IPR003390">
    <property type="entry name" value="DNA_integrity_scan_DisA_N"/>
</dbReference>
<dbReference type="EC" id="2.7.7.85" evidence="10"/>
<dbReference type="InterPro" id="IPR034701">
    <property type="entry name" value="CdaA"/>
</dbReference>
<keyword evidence="2 10" id="KW-1003">Cell membrane</keyword>
<dbReference type="GO" id="GO:0006171">
    <property type="term" value="P:cAMP biosynthetic process"/>
    <property type="evidence" value="ECO:0007669"/>
    <property type="project" value="InterPro"/>
</dbReference>
<name>A0A1X7KR92_9BACT</name>
<organism evidence="12 13">
    <name type="scientific">Dethiosulfovibrio salsuginis</name>
    <dbReference type="NCBI Taxonomy" id="561720"/>
    <lineage>
        <taxon>Bacteria</taxon>
        <taxon>Thermotogati</taxon>
        <taxon>Synergistota</taxon>
        <taxon>Synergistia</taxon>
        <taxon>Synergistales</taxon>
        <taxon>Dethiosulfovibrionaceae</taxon>
        <taxon>Dethiosulfovibrio</taxon>
    </lineage>
</organism>
<comment type="catalytic activity">
    <reaction evidence="1 10">
        <text>2 ATP = 3',3'-c-di-AMP + 2 diphosphate</text>
        <dbReference type="Rhea" id="RHEA:35655"/>
        <dbReference type="ChEBI" id="CHEBI:30616"/>
        <dbReference type="ChEBI" id="CHEBI:33019"/>
        <dbReference type="ChEBI" id="CHEBI:71500"/>
        <dbReference type="EC" id="2.7.7.85"/>
    </reaction>
</comment>
<keyword evidence="7 10" id="KW-0067">ATP-binding</keyword>
<dbReference type="SUPFAM" id="SSF143597">
    <property type="entry name" value="YojJ-like"/>
    <property type="match status" value="1"/>
</dbReference>